<dbReference type="WormBase" id="C18A3.7">
    <property type="protein sequence ID" value="CE01799"/>
    <property type="gene ID" value="WBGene00015944"/>
</dbReference>
<dbReference type="OMA" id="REPMIDN"/>
<dbReference type="Proteomes" id="UP000001940">
    <property type="component" value="Chromosome II"/>
</dbReference>
<protein>
    <submittedName>
        <fullName evidence="2">Der GTPase-activating protein YihI</fullName>
    </submittedName>
</protein>
<keyword evidence="3" id="KW-1185">Reference proteome</keyword>
<dbReference type="AGR" id="WB:WBGene00015944"/>
<feature type="compositionally biased region" description="Low complexity" evidence="1">
    <location>
        <begin position="28"/>
        <end position="38"/>
    </location>
</feature>
<evidence type="ECO:0000313" key="4">
    <source>
        <dbReference type="WormBase" id="C18A3.7"/>
    </source>
</evidence>
<dbReference type="RefSeq" id="NP_495130.1">
    <property type="nucleotide sequence ID" value="NM_062729.4"/>
</dbReference>
<dbReference type="PeptideAtlas" id="Q09960"/>
<dbReference type="KEGG" id="cel:CELE_C18A3.7"/>
<dbReference type="PIR" id="T15547">
    <property type="entry name" value="T15547"/>
</dbReference>
<evidence type="ECO:0000313" key="2">
    <source>
        <dbReference type="EMBL" id="CCD65022.1"/>
    </source>
</evidence>
<dbReference type="CTD" id="173972"/>
<evidence type="ECO:0000313" key="3">
    <source>
        <dbReference type="Proteomes" id="UP000001940"/>
    </source>
</evidence>
<feature type="compositionally biased region" description="Basic and acidic residues" evidence="1">
    <location>
        <begin position="91"/>
        <end position="101"/>
    </location>
</feature>
<feature type="compositionally biased region" description="Basic and acidic residues" evidence="1">
    <location>
        <begin position="50"/>
        <end position="81"/>
    </location>
</feature>
<dbReference type="InParanoid" id="Q09960"/>
<organism evidence="2 3">
    <name type="scientific">Caenorhabditis elegans</name>
    <dbReference type="NCBI Taxonomy" id="6239"/>
    <lineage>
        <taxon>Eukaryota</taxon>
        <taxon>Metazoa</taxon>
        <taxon>Ecdysozoa</taxon>
        <taxon>Nematoda</taxon>
        <taxon>Chromadorea</taxon>
        <taxon>Rhabditida</taxon>
        <taxon>Rhabditina</taxon>
        <taxon>Rhabditomorpha</taxon>
        <taxon>Rhabditoidea</taxon>
        <taxon>Rhabditidae</taxon>
        <taxon>Peloderinae</taxon>
        <taxon>Caenorhabditis</taxon>
    </lineage>
</organism>
<dbReference type="GeneID" id="173972"/>
<name>Q09960_CAEEL</name>
<proteinExistence type="predicted"/>
<dbReference type="EMBL" id="BX284602">
    <property type="protein sequence ID" value="CCD65022.1"/>
    <property type="molecule type" value="Genomic_DNA"/>
</dbReference>
<dbReference type="eggNOG" id="ENOG502TJ82">
    <property type="taxonomic scope" value="Eukaryota"/>
</dbReference>
<dbReference type="Bgee" id="WBGene00015944">
    <property type="expression patterns" value="Expressed in material anatomical entity and 2 other cell types or tissues"/>
</dbReference>
<dbReference type="PaxDb" id="6239-C18A3.7"/>
<reference evidence="2 3" key="1">
    <citation type="journal article" date="1998" name="Science">
        <title>Genome sequence of the nematode C. elegans: a platform for investigating biology.</title>
        <authorList>
            <consortium name="The C. elegans sequencing consortium"/>
            <person name="Sulson J.E."/>
            <person name="Waterston R."/>
        </authorList>
    </citation>
    <scope>NUCLEOTIDE SEQUENCE [LARGE SCALE GENOMIC DNA]</scope>
    <source>
        <strain evidence="2 3">Bristol N2</strain>
    </source>
</reference>
<accession>Q09960</accession>
<evidence type="ECO:0000256" key="1">
    <source>
        <dbReference type="SAM" id="MobiDB-lite"/>
    </source>
</evidence>
<gene>
    <name evidence="2 4" type="ORF">C18A3.7</name>
    <name evidence="2" type="ORF">CELE_C18A3.7</name>
</gene>
<dbReference type="HOGENOM" id="CLU_1827104_0_0_1"/>
<sequence length="113" mass="12613">MDKGKGSKRSTPSLRAKKKTGTDRQKPSVKQNASQNSKKSSRQKKTPSVGKEREQATDKKREIEKKPQEKTALDEQQRKAQTETISNLEILPDKNPAKMDDGYEDFGPGAAAR</sequence>
<dbReference type="UCSC" id="C18A3.7">
    <property type="organism name" value="c. elegans"/>
</dbReference>
<feature type="region of interest" description="Disordered" evidence="1">
    <location>
        <begin position="1"/>
        <end position="113"/>
    </location>
</feature>
<dbReference type="FunCoup" id="Q09960">
    <property type="interactions" value="226"/>
</dbReference>
<dbReference type="OrthoDB" id="10577590at2759"/>
<dbReference type="AlphaFoldDB" id="Q09960"/>
<dbReference type="STRING" id="6239.C18A3.7.1"/>